<name>A0ABN8S2U4_9CNID</name>
<dbReference type="EMBL" id="CALNXI010002292">
    <property type="protein sequence ID" value="CAH3185863.1"/>
    <property type="molecule type" value="Genomic_DNA"/>
</dbReference>
<protein>
    <submittedName>
        <fullName evidence="1">Uncharacterized protein</fullName>
    </submittedName>
</protein>
<dbReference type="Gene3D" id="1.10.10.10">
    <property type="entry name" value="Winged helix-like DNA-binding domain superfamily/Winged helix DNA-binding domain"/>
    <property type="match status" value="1"/>
</dbReference>
<evidence type="ECO:0000313" key="1">
    <source>
        <dbReference type="EMBL" id="CAH3185863.1"/>
    </source>
</evidence>
<comment type="caution">
    <text evidence="1">The sequence shown here is derived from an EMBL/GenBank/DDBJ whole genome shotgun (WGS) entry which is preliminary data.</text>
</comment>
<keyword evidence="2" id="KW-1185">Reference proteome</keyword>
<proteinExistence type="predicted"/>
<sequence length="456" mass="52619">MIVPTHLDRFQPGDEDSIKRKCTDILERVEHYCKTHIALIDSEISEKKLKEKKKLKKTLQGGTDPEWKKKNLPIISSVLLFGDNVTCPTQDNVKSYIAMVPVSNKGELTGVKVLEEEILRVANDCQLFPSVGKNLPEDWIKLEKALRKVREENKVRCMSYEEFEAFAKGCTNLSSGGIHSALSYLDAIGELRYFSNISSHYKVFIDFRWLAKLTSCLFRHDLETKLQHNDNFLRYGVFVAYFNELKEKLLKEAVLSQDLLRCLWDEFSLDDDMILQMVELFRYLGLVVPLSSVDDNLLVPWYLTYTYPRPCEILSTVRCCFPDGEYVNWKDVVLLFVDEHRAVIRKHEFPLGAKSSSPAIYIKGRGPKSCLESLWEVLLRIVQEVDALLTEWPGLRVERCSLCPLCAQKGKSKPCLFPCNWIKSSYLSKKTMICRSSKFLRKNKFDVRLIYPPSGK</sequence>
<dbReference type="InterPro" id="IPR036388">
    <property type="entry name" value="WH-like_DNA-bd_sf"/>
</dbReference>
<gene>
    <name evidence="1" type="ORF">PEVE_00016423</name>
</gene>
<dbReference type="Proteomes" id="UP001159427">
    <property type="component" value="Unassembled WGS sequence"/>
</dbReference>
<evidence type="ECO:0000313" key="2">
    <source>
        <dbReference type="Proteomes" id="UP001159427"/>
    </source>
</evidence>
<organism evidence="1 2">
    <name type="scientific">Porites evermanni</name>
    <dbReference type="NCBI Taxonomy" id="104178"/>
    <lineage>
        <taxon>Eukaryota</taxon>
        <taxon>Metazoa</taxon>
        <taxon>Cnidaria</taxon>
        <taxon>Anthozoa</taxon>
        <taxon>Hexacorallia</taxon>
        <taxon>Scleractinia</taxon>
        <taxon>Fungiina</taxon>
        <taxon>Poritidae</taxon>
        <taxon>Porites</taxon>
    </lineage>
</organism>
<accession>A0ABN8S2U4</accession>
<reference evidence="1 2" key="1">
    <citation type="submission" date="2022-05" db="EMBL/GenBank/DDBJ databases">
        <authorList>
            <consortium name="Genoscope - CEA"/>
            <person name="William W."/>
        </authorList>
    </citation>
    <scope>NUCLEOTIDE SEQUENCE [LARGE SCALE GENOMIC DNA]</scope>
</reference>